<dbReference type="Proteomes" id="UP001206206">
    <property type="component" value="Unassembled WGS sequence"/>
</dbReference>
<sequence>MLAAPRPPVPADLADRAAARGRRVLHRRRLLRLALCAVLLAAAVALGVWVAARWPTPPSAPPPLGSWGIAPVVTRGPR</sequence>
<name>A0ABT1PDB7_9ACTN</name>
<organism evidence="2 3">
    <name type="scientific">Streptantibioticus rubrisoli</name>
    <dbReference type="NCBI Taxonomy" id="1387313"/>
    <lineage>
        <taxon>Bacteria</taxon>
        <taxon>Bacillati</taxon>
        <taxon>Actinomycetota</taxon>
        <taxon>Actinomycetes</taxon>
        <taxon>Kitasatosporales</taxon>
        <taxon>Streptomycetaceae</taxon>
        <taxon>Streptantibioticus</taxon>
    </lineage>
</organism>
<keyword evidence="1" id="KW-1133">Transmembrane helix</keyword>
<keyword evidence="1" id="KW-0472">Membrane</keyword>
<dbReference type="EMBL" id="JANFNH010000015">
    <property type="protein sequence ID" value="MCQ4043372.1"/>
    <property type="molecule type" value="Genomic_DNA"/>
</dbReference>
<keyword evidence="1" id="KW-0812">Transmembrane</keyword>
<protein>
    <submittedName>
        <fullName evidence="2">Uncharacterized protein</fullName>
    </submittedName>
</protein>
<accession>A0ABT1PDB7</accession>
<evidence type="ECO:0000313" key="3">
    <source>
        <dbReference type="Proteomes" id="UP001206206"/>
    </source>
</evidence>
<proteinExistence type="predicted"/>
<comment type="caution">
    <text evidence="2">The sequence shown here is derived from an EMBL/GenBank/DDBJ whole genome shotgun (WGS) entry which is preliminary data.</text>
</comment>
<evidence type="ECO:0000256" key="1">
    <source>
        <dbReference type="SAM" id="Phobius"/>
    </source>
</evidence>
<evidence type="ECO:0000313" key="2">
    <source>
        <dbReference type="EMBL" id="MCQ4043372.1"/>
    </source>
</evidence>
<feature type="transmembrane region" description="Helical" evidence="1">
    <location>
        <begin position="30"/>
        <end position="52"/>
    </location>
</feature>
<reference evidence="2 3" key="1">
    <citation type="submission" date="2022-06" db="EMBL/GenBank/DDBJ databases">
        <title>Draft genome sequence of type strain Streptomyces rubrisoli DSM 42083.</title>
        <authorList>
            <person name="Duangmal K."/>
            <person name="Klaysubun C."/>
        </authorList>
    </citation>
    <scope>NUCLEOTIDE SEQUENCE [LARGE SCALE GENOMIC DNA]</scope>
    <source>
        <strain evidence="2 3">DSM 42083</strain>
    </source>
</reference>
<gene>
    <name evidence="2" type="ORF">NON19_15400</name>
</gene>
<keyword evidence="3" id="KW-1185">Reference proteome</keyword>